<dbReference type="Gene3D" id="3.30.60.230">
    <property type="entry name" value="Lsr2, dimerization domain"/>
    <property type="match status" value="1"/>
</dbReference>
<proteinExistence type="predicted"/>
<dbReference type="Proteomes" id="UP000627538">
    <property type="component" value="Unassembled WGS sequence"/>
</dbReference>
<evidence type="ECO:0000313" key="4">
    <source>
        <dbReference type="EMBL" id="MBD3689480.1"/>
    </source>
</evidence>
<gene>
    <name evidence="4" type="ORF">H8R10_04460</name>
</gene>
<evidence type="ECO:0000256" key="1">
    <source>
        <dbReference type="ARBA" id="ARBA00023125"/>
    </source>
</evidence>
<dbReference type="Gene3D" id="4.10.320.10">
    <property type="entry name" value="E3-binding domain"/>
    <property type="match status" value="1"/>
</dbReference>
<feature type="domain" description="Lsr2 dimerization" evidence="2">
    <location>
        <begin position="1"/>
        <end position="58"/>
    </location>
</feature>
<dbReference type="Pfam" id="PF23359">
    <property type="entry name" value="Lsr2_DNA-bd"/>
    <property type="match status" value="1"/>
</dbReference>
<dbReference type="RefSeq" id="WP_191071524.1">
    <property type="nucleotide sequence ID" value="NZ_CP060506.1"/>
</dbReference>
<keyword evidence="5" id="KW-1185">Reference proteome</keyword>
<name>A0A8I0KQ13_9ACTO</name>
<dbReference type="GO" id="GO:0003677">
    <property type="term" value="F:DNA binding"/>
    <property type="evidence" value="ECO:0007669"/>
    <property type="project" value="UniProtKB-KW"/>
</dbReference>
<dbReference type="InterPro" id="IPR024412">
    <property type="entry name" value="Lsr2_dim_dom"/>
</dbReference>
<keyword evidence="1" id="KW-0238">DNA-binding</keyword>
<comment type="caution">
    <text evidence="4">The sequence shown here is derived from an EMBL/GenBank/DDBJ whole genome shotgun (WGS) entry which is preliminary data.</text>
</comment>
<protein>
    <submittedName>
        <fullName evidence="4">Lsr2 family protein</fullName>
    </submittedName>
</protein>
<dbReference type="EMBL" id="JACRUO010000001">
    <property type="protein sequence ID" value="MBD3689480.1"/>
    <property type="molecule type" value="Genomic_DNA"/>
</dbReference>
<dbReference type="InterPro" id="IPR055370">
    <property type="entry name" value="Lsr2_DNA-bd"/>
</dbReference>
<accession>A0A8I0KQ13</accession>
<sequence>MAKQTTTILIDDITGEPADTTVKFGLDGVSYEIDLTTKNAEKLRSELRKWADAATRIGGRRTIGTPRGKSESAKIREWARERNIDVPARGRIPTKVRDAYYEAHA</sequence>
<evidence type="ECO:0000313" key="5">
    <source>
        <dbReference type="Proteomes" id="UP000627538"/>
    </source>
</evidence>
<dbReference type="GO" id="GO:0016746">
    <property type="term" value="F:acyltransferase activity"/>
    <property type="evidence" value="ECO:0007669"/>
    <property type="project" value="InterPro"/>
</dbReference>
<dbReference type="Pfam" id="PF11774">
    <property type="entry name" value="Lsr2"/>
    <property type="match status" value="1"/>
</dbReference>
<reference evidence="4 5" key="1">
    <citation type="submission" date="2020-08" db="EMBL/GenBank/DDBJ databases">
        <title>Winkia gen. nov., sp. nov., isolated from faeces of the Anser albifrons in China.</title>
        <authorList>
            <person name="Liu Q."/>
        </authorList>
    </citation>
    <scope>NUCLEOTIDE SEQUENCE [LARGE SCALE GENOMIC DNA]</scope>
    <source>
        <strain evidence="4 5">C62</strain>
    </source>
</reference>
<organism evidence="4 5">
    <name type="scientific">Nanchangia anserum</name>
    <dbReference type="NCBI Taxonomy" id="2692125"/>
    <lineage>
        <taxon>Bacteria</taxon>
        <taxon>Bacillati</taxon>
        <taxon>Actinomycetota</taxon>
        <taxon>Actinomycetes</taxon>
        <taxon>Actinomycetales</taxon>
        <taxon>Actinomycetaceae</taxon>
        <taxon>Nanchangia</taxon>
    </lineage>
</organism>
<feature type="domain" description="Lsr2 DNA-binding" evidence="3">
    <location>
        <begin position="69"/>
        <end position="103"/>
    </location>
</feature>
<dbReference type="AlphaFoldDB" id="A0A8I0KQ13"/>
<dbReference type="InterPro" id="IPR042261">
    <property type="entry name" value="Lsr2-like_dimerization"/>
</dbReference>
<dbReference type="InterPro" id="IPR036625">
    <property type="entry name" value="E3-bd_dom_sf"/>
</dbReference>
<evidence type="ECO:0000259" key="3">
    <source>
        <dbReference type="Pfam" id="PF23359"/>
    </source>
</evidence>
<evidence type="ECO:0000259" key="2">
    <source>
        <dbReference type="Pfam" id="PF11774"/>
    </source>
</evidence>